<dbReference type="SUPFAM" id="SSF103473">
    <property type="entry name" value="MFS general substrate transporter"/>
    <property type="match status" value="1"/>
</dbReference>
<organism evidence="5 6">
    <name type="scientific">Patella caerulea</name>
    <name type="common">Rayed Mediterranean limpet</name>
    <dbReference type="NCBI Taxonomy" id="87958"/>
    <lineage>
        <taxon>Eukaryota</taxon>
        <taxon>Metazoa</taxon>
        <taxon>Spiralia</taxon>
        <taxon>Lophotrochozoa</taxon>
        <taxon>Mollusca</taxon>
        <taxon>Gastropoda</taxon>
        <taxon>Patellogastropoda</taxon>
        <taxon>Patelloidea</taxon>
        <taxon>Patellidae</taxon>
        <taxon>Patella</taxon>
    </lineage>
</organism>
<evidence type="ECO:0000256" key="3">
    <source>
        <dbReference type="SAM" id="Phobius"/>
    </source>
</evidence>
<dbReference type="PANTHER" id="PTHR11360:SF238">
    <property type="entry name" value="SD10469P"/>
    <property type="match status" value="1"/>
</dbReference>
<dbReference type="GO" id="GO:0016020">
    <property type="term" value="C:membrane"/>
    <property type="evidence" value="ECO:0007669"/>
    <property type="project" value="UniProtKB-SubCell"/>
</dbReference>
<feature type="region of interest" description="Disordered" evidence="2">
    <location>
        <begin position="1"/>
        <end position="23"/>
    </location>
</feature>
<dbReference type="PROSITE" id="PS50850">
    <property type="entry name" value="MFS"/>
    <property type="match status" value="1"/>
</dbReference>
<dbReference type="CDD" id="cd17352">
    <property type="entry name" value="MFS_MCT_SLC16"/>
    <property type="match status" value="1"/>
</dbReference>
<dbReference type="InterPro" id="IPR036259">
    <property type="entry name" value="MFS_trans_sf"/>
</dbReference>
<feature type="transmembrane region" description="Helical" evidence="3">
    <location>
        <begin position="131"/>
        <end position="152"/>
    </location>
</feature>
<dbReference type="PANTHER" id="PTHR11360">
    <property type="entry name" value="MONOCARBOXYLATE TRANSPORTER"/>
    <property type="match status" value="1"/>
</dbReference>
<evidence type="ECO:0000313" key="5">
    <source>
        <dbReference type="EMBL" id="KAK6168442.1"/>
    </source>
</evidence>
<dbReference type="InterPro" id="IPR050327">
    <property type="entry name" value="Proton-linked_MCT"/>
</dbReference>
<dbReference type="Gene3D" id="1.20.1250.20">
    <property type="entry name" value="MFS general substrate transporter like domains"/>
    <property type="match status" value="2"/>
</dbReference>
<feature type="transmembrane region" description="Helical" evidence="3">
    <location>
        <begin position="478"/>
        <end position="499"/>
    </location>
</feature>
<feature type="transmembrane region" description="Helical" evidence="3">
    <location>
        <begin position="543"/>
        <end position="562"/>
    </location>
</feature>
<evidence type="ECO:0000256" key="1">
    <source>
        <dbReference type="ARBA" id="ARBA00004141"/>
    </source>
</evidence>
<keyword evidence="3" id="KW-0472">Membrane</keyword>
<feature type="transmembrane region" description="Helical" evidence="3">
    <location>
        <begin position="511"/>
        <end position="531"/>
    </location>
</feature>
<proteinExistence type="predicted"/>
<feature type="transmembrane region" description="Helical" evidence="3">
    <location>
        <begin position="31"/>
        <end position="58"/>
    </location>
</feature>
<feature type="transmembrane region" description="Helical" evidence="3">
    <location>
        <begin position="189"/>
        <end position="208"/>
    </location>
</feature>
<dbReference type="AlphaFoldDB" id="A0AAN8G278"/>
<feature type="transmembrane region" description="Helical" evidence="3">
    <location>
        <begin position="101"/>
        <end position="119"/>
    </location>
</feature>
<comment type="caution">
    <text evidence="5">The sequence shown here is derived from an EMBL/GenBank/DDBJ whole genome shotgun (WGS) entry which is preliminary data.</text>
</comment>
<feature type="transmembrane region" description="Helical" evidence="3">
    <location>
        <begin position="452"/>
        <end position="472"/>
    </location>
</feature>
<dbReference type="Pfam" id="PF07690">
    <property type="entry name" value="MFS_1"/>
    <property type="match status" value="1"/>
</dbReference>
<comment type="subcellular location">
    <subcellularLocation>
        <location evidence="1">Membrane</location>
        <topology evidence="1">Multi-pass membrane protein</topology>
    </subcellularLocation>
</comment>
<accession>A0AAN8G278</accession>
<dbReference type="InterPro" id="IPR020846">
    <property type="entry name" value="MFS_dom"/>
</dbReference>
<feature type="transmembrane region" description="Helical" evidence="3">
    <location>
        <begin position="157"/>
        <end position="177"/>
    </location>
</feature>
<keyword evidence="3" id="KW-0812">Transmembrane</keyword>
<sequence>MSASKKTNPPKREPKSTTVDDEFPVPPDGGWGWVVTFSSFMVSVLVDGVCFSFGIFFTKFMDYFQESKMKTSWVGSVLNGTYLVLGPIVGSLVTKFGCRKVALVGAVIAATSFFISSFSPNIEVLTVTYGLMGGTGLGFMYLPAIVMVGYYFEKRRALATGIACCGSGIGAFVFAPLCEFLLEEYNWQGAMWILSAIVLNGLIFSAFYRPVSNLNKDVLARKGVNSENTCDTDELYLVNAKCFPVTNSDAESLKACRVHPWELTNSPIYRCKSVDIPTINTKIVDNDSDHLNMEISRMAHSHHNITDKKVKLEYYNPLQRKDIFYSGSISNLKMHQDVKLSHNYINKLNREQSKDSEDGYETEDGYRGISGFLKKHVDVSLLSSPKFLVYGTSCFLCMAGFFVPFMYIPPLAQDLGISAQQAAFLISIIGIVNTVGRVLTGYISDQPWADCLLINNIALIIGGIATILVPFYTNFGILAAYCCVFGLSIAVFVSLRSIIMVELMGLEKLTTAFGLVIMCQGLSSFIGAPIAGAISDSTGNYDAAFYMAGSVLAMAGIICLPLRKIAAWEDKRQFSEGEITPMISNVEIKTNLKD</sequence>
<evidence type="ECO:0000256" key="2">
    <source>
        <dbReference type="SAM" id="MobiDB-lite"/>
    </source>
</evidence>
<dbReference type="InterPro" id="IPR011701">
    <property type="entry name" value="MFS"/>
</dbReference>
<gene>
    <name evidence="5" type="ORF">SNE40_020973</name>
</gene>
<keyword evidence="3" id="KW-1133">Transmembrane helix</keyword>
<dbReference type="Proteomes" id="UP001347796">
    <property type="component" value="Unassembled WGS sequence"/>
</dbReference>
<reference evidence="5 6" key="1">
    <citation type="submission" date="2024-01" db="EMBL/GenBank/DDBJ databases">
        <title>The genome of the rayed Mediterranean limpet Patella caerulea (Linnaeus, 1758).</title>
        <authorList>
            <person name="Anh-Thu Weber A."/>
            <person name="Halstead-Nussloch G."/>
        </authorList>
    </citation>
    <scope>NUCLEOTIDE SEQUENCE [LARGE SCALE GENOMIC DNA]</scope>
    <source>
        <strain evidence="5">AATW-2023a</strain>
        <tissue evidence="5">Whole specimen</tissue>
    </source>
</reference>
<protein>
    <recommendedName>
        <fullName evidence="4">Major facilitator superfamily (MFS) profile domain-containing protein</fullName>
    </recommendedName>
</protein>
<keyword evidence="6" id="KW-1185">Reference proteome</keyword>
<dbReference type="GO" id="GO:0008028">
    <property type="term" value="F:monocarboxylic acid transmembrane transporter activity"/>
    <property type="evidence" value="ECO:0007669"/>
    <property type="project" value="TreeGrafter"/>
</dbReference>
<name>A0AAN8G278_PATCE</name>
<feature type="transmembrane region" description="Helical" evidence="3">
    <location>
        <begin position="419"/>
        <end position="440"/>
    </location>
</feature>
<evidence type="ECO:0000259" key="4">
    <source>
        <dbReference type="PROSITE" id="PS50850"/>
    </source>
</evidence>
<dbReference type="EMBL" id="JAZGQO010000016">
    <property type="protein sequence ID" value="KAK6168442.1"/>
    <property type="molecule type" value="Genomic_DNA"/>
</dbReference>
<evidence type="ECO:0000313" key="6">
    <source>
        <dbReference type="Proteomes" id="UP001347796"/>
    </source>
</evidence>
<feature type="domain" description="Major facilitator superfamily (MFS) profile" evidence="4">
    <location>
        <begin position="31"/>
        <end position="567"/>
    </location>
</feature>
<feature type="transmembrane region" description="Helical" evidence="3">
    <location>
        <begin position="387"/>
        <end position="407"/>
    </location>
</feature>